<dbReference type="AlphaFoldDB" id="A0A317NQZ1"/>
<keyword evidence="3" id="KW-1185">Reference proteome</keyword>
<sequence length="161" mass="17361">MANDAAYGRLEDLADTVREGMDTIARAQLEQSRLTATASAAAGRVVVTVNAENVVIEVRFAENIGELGYEEIARAVTTATQDAAVVMHRKTRDLLDTLRADTARIPRLSEYLPGIPDVQDMIPEPPRAPVAPPSARQGLFAPSDGTVRFTDDPATTNESAW</sequence>
<dbReference type="SUPFAM" id="SSF82607">
    <property type="entry name" value="YbaB-like"/>
    <property type="match status" value="1"/>
</dbReference>
<evidence type="ECO:0000313" key="2">
    <source>
        <dbReference type="EMBL" id="PWV77700.1"/>
    </source>
</evidence>
<evidence type="ECO:0000313" key="3">
    <source>
        <dbReference type="Proteomes" id="UP000246410"/>
    </source>
</evidence>
<evidence type="ECO:0000256" key="1">
    <source>
        <dbReference type="SAM" id="MobiDB-lite"/>
    </source>
</evidence>
<name>A0A317NQZ1_9NOCA</name>
<organism evidence="2 3">
    <name type="scientific">Nocardia neocaledoniensis</name>
    <dbReference type="NCBI Taxonomy" id="236511"/>
    <lineage>
        <taxon>Bacteria</taxon>
        <taxon>Bacillati</taxon>
        <taxon>Actinomycetota</taxon>
        <taxon>Actinomycetes</taxon>
        <taxon>Mycobacteriales</taxon>
        <taxon>Nocardiaceae</taxon>
        <taxon>Nocardia</taxon>
    </lineage>
</organism>
<dbReference type="InterPro" id="IPR004401">
    <property type="entry name" value="YbaB/EbfC"/>
</dbReference>
<feature type="region of interest" description="Disordered" evidence="1">
    <location>
        <begin position="122"/>
        <end position="161"/>
    </location>
</feature>
<feature type="compositionally biased region" description="Pro residues" evidence="1">
    <location>
        <begin position="123"/>
        <end position="132"/>
    </location>
</feature>
<reference evidence="2 3" key="1">
    <citation type="submission" date="2018-05" db="EMBL/GenBank/DDBJ databases">
        <title>Genomic Encyclopedia of Type Strains, Phase IV (KMG-IV): sequencing the most valuable type-strain genomes for metagenomic binning, comparative biology and taxonomic classification.</title>
        <authorList>
            <person name="Goeker M."/>
        </authorList>
    </citation>
    <scope>NUCLEOTIDE SEQUENCE [LARGE SCALE GENOMIC DNA]</scope>
    <source>
        <strain evidence="2 3">DSM 44717</strain>
    </source>
</reference>
<comment type="caution">
    <text evidence="2">The sequence shown here is derived from an EMBL/GenBank/DDBJ whole genome shotgun (WGS) entry which is preliminary data.</text>
</comment>
<accession>A0A317NQZ1</accession>
<keyword evidence="2" id="KW-0238">DNA-binding</keyword>
<dbReference type="GO" id="GO:0003677">
    <property type="term" value="F:DNA binding"/>
    <property type="evidence" value="ECO:0007669"/>
    <property type="project" value="UniProtKB-KW"/>
</dbReference>
<dbReference type="Pfam" id="PF02575">
    <property type="entry name" value="YbaB_DNA_bd"/>
    <property type="match status" value="1"/>
</dbReference>
<dbReference type="Proteomes" id="UP000246410">
    <property type="component" value="Unassembled WGS sequence"/>
</dbReference>
<dbReference type="InterPro" id="IPR036894">
    <property type="entry name" value="YbaB-like_sf"/>
</dbReference>
<proteinExistence type="predicted"/>
<protein>
    <submittedName>
        <fullName evidence="2">YbaB/EbfC DNA-binding family protein</fullName>
    </submittedName>
</protein>
<gene>
    <name evidence="2" type="ORF">DFR69_103299</name>
</gene>
<dbReference type="Gene3D" id="3.30.1310.10">
    <property type="entry name" value="Nucleoid-associated protein YbaB-like domain"/>
    <property type="match status" value="1"/>
</dbReference>
<dbReference type="RefSeq" id="WP_110037152.1">
    <property type="nucleotide sequence ID" value="NZ_QGTL01000003.1"/>
</dbReference>
<dbReference type="EMBL" id="QGTL01000003">
    <property type="protein sequence ID" value="PWV77700.1"/>
    <property type="molecule type" value="Genomic_DNA"/>
</dbReference>